<feature type="non-terminal residue" evidence="1">
    <location>
        <position position="1"/>
    </location>
</feature>
<proteinExistence type="predicted"/>
<comment type="caution">
    <text evidence="1">The sequence shown here is derived from an EMBL/GenBank/DDBJ whole genome shotgun (WGS) entry which is preliminary data.</text>
</comment>
<name>A0ABN8NQH4_9CNID</name>
<evidence type="ECO:0000313" key="1">
    <source>
        <dbReference type="EMBL" id="CAH3114675.1"/>
    </source>
</evidence>
<gene>
    <name evidence="1" type="ORF">PLOB_00023038</name>
</gene>
<evidence type="ECO:0000313" key="2">
    <source>
        <dbReference type="Proteomes" id="UP001159405"/>
    </source>
</evidence>
<accession>A0ABN8NQH4</accession>
<organism evidence="1 2">
    <name type="scientific">Porites lobata</name>
    <dbReference type="NCBI Taxonomy" id="104759"/>
    <lineage>
        <taxon>Eukaryota</taxon>
        <taxon>Metazoa</taxon>
        <taxon>Cnidaria</taxon>
        <taxon>Anthozoa</taxon>
        <taxon>Hexacorallia</taxon>
        <taxon>Scleractinia</taxon>
        <taxon>Fungiina</taxon>
        <taxon>Poritidae</taxon>
        <taxon>Porites</taxon>
    </lineage>
</organism>
<reference evidence="1 2" key="1">
    <citation type="submission" date="2022-05" db="EMBL/GenBank/DDBJ databases">
        <authorList>
            <consortium name="Genoscope - CEA"/>
            <person name="William W."/>
        </authorList>
    </citation>
    <scope>NUCLEOTIDE SEQUENCE [LARGE SCALE GENOMIC DNA]</scope>
</reference>
<evidence type="ECO:0008006" key="3">
    <source>
        <dbReference type="Google" id="ProtNLM"/>
    </source>
</evidence>
<dbReference type="Proteomes" id="UP001159405">
    <property type="component" value="Unassembled WGS sequence"/>
</dbReference>
<dbReference type="EMBL" id="CALNXK010000027">
    <property type="protein sequence ID" value="CAH3114675.1"/>
    <property type="molecule type" value="Genomic_DNA"/>
</dbReference>
<keyword evidence="2" id="KW-1185">Reference proteome</keyword>
<protein>
    <recommendedName>
        <fullName evidence="3">Polyprotein</fullName>
    </recommendedName>
</protein>
<sequence>YKKHYQPDITAVHKGTQEWTLVDIPVPADQNILTTEEAKVQRHQDFTLEMKRVHRAPKLTVIPIMIGALGTILKNAKAWLRRLSLPDIIGRVQLSATLAYLLSVDVLKVFVSSENKLNSKAVLAKALDNLDEPSIRCQPPQGNKPVRLACLDVPNVDPTVAIGRDAEH</sequence>